<name>A0AAV6ML22_9ROSI</name>
<evidence type="ECO:0000313" key="1">
    <source>
        <dbReference type="EMBL" id="KAG6582170.1"/>
    </source>
</evidence>
<dbReference type="AlphaFoldDB" id="A0AAV6ML22"/>
<dbReference type="EMBL" id="JAGKQH010000014">
    <property type="protein sequence ID" value="KAG6582170.1"/>
    <property type="molecule type" value="Genomic_DNA"/>
</dbReference>
<organism evidence="1 2">
    <name type="scientific">Cucurbita argyrosperma subsp. sororia</name>
    <dbReference type="NCBI Taxonomy" id="37648"/>
    <lineage>
        <taxon>Eukaryota</taxon>
        <taxon>Viridiplantae</taxon>
        <taxon>Streptophyta</taxon>
        <taxon>Embryophyta</taxon>
        <taxon>Tracheophyta</taxon>
        <taxon>Spermatophyta</taxon>
        <taxon>Magnoliopsida</taxon>
        <taxon>eudicotyledons</taxon>
        <taxon>Gunneridae</taxon>
        <taxon>Pentapetalae</taxon>
        <taxon>rosids</taxon>
        <taxon>fabids</taxon>
        <taxon>Cucurbitales</taxon>
        <taxon>Cucurbitaceae</taxon>
        <taxon>Cucurbiteae</taxon>
        <taxon>Cucurbita</taxon>
    </lineage>
</organism>
<gene>
    <name evidence="1" type="ORF">SDJN03_22172</name>
</gene>
<sequence length="124" mass="13692">MENPLSNAISPLFPSILLTVPSPFRRAVLPEAPQRGSRRRSIIGRREQRGVGGGIGKDSFIWQNHSLKFKNLYSGLESRKFEISISSSELKLWMMLRGLWDSDGGTRNACIDDSAASSTGNNVV</sequence>
<proteinExistence type="predicted"/>
<feature type="non-terminal residue" evidence="1">
    <location>
        <position position="1"/>
    </location>
</feature>
<keyword evidence="2" id="KW-1185">Reference proteome</keyword>
<dbReference type="Proteomes" id="UP000685013">
    <property type="component" value="Chromosome 14"/>
</dbReference>
<accession>A0AAV6ML22</accession>
<evidence type="ECO:0000313" key="2">
    <source>
        <dbReference type="Proteomes" id="UP000685013"/>
    </source>
</evidence>
<protein>
    <submittedName>
        <fullName evidence="1">Uncharacterized protein</fullName>
    </submittedName>
</protein>
<reference evidence="1 2" key="1">
    <citation type="journal article" date="2021" name="Hortic Res">
        <title>The domestication of Cucurbita argyrosperma as revealed by the genome of its wild relative.</title>
        <authorList>
            <person name="Barrera-Redondo J."/>
            <person name="Sanchez-de la Vega G."/>
            <person name="Aguirre-Liguori J.A."/>
            <person name="Castellanos-Morales G."/>
            <person name="Gutierrez-Guerrero Y.T."/>
            <person name="Aguirre-Dugua X."/>
            <person name="Aguirre-Planter E."/>
            <person name="Tenaillon M.I."/>
            <person name="Lira-Saade R."/>
            <person name="Eguiarte L.E."/>
        </authorList>
    </citation>
    <scope>NUCLEOTIDE SEQUENCE [LARGE SCALE GENOMIC DNA]</scope>
    <source>
        <strain evidence="1">JBR-2021</strain>
    </source>
</reference>
<comment type="caution">
    <text evidence="1">The sequence shown here is derived from an EMBL/GenBank/DDBJ whole genome shotgun (WGS) entry which is preliminary data.</text>
</comment>